<evidence type="ECO:0000259" key="4">
    <source>
        <dbReference type="Pfam" id="PF01555"/>
    </source>
</evidence>
<dbReference type="SUPFAM" id="SSF53335">
    <property type="entry name" value="S-adenosyl-L-methionine-dependent methyltransferases"/>
    <property type="match status" value="1"/>
</dbReference>
<dbReference type="InterPro" id="IPR001091">
    <property type="entry name" value="RM_Methyltransferase"/>
</dbReference>
<keyword evidence="2 5" id="KW-0808">Transferase</keyword>
<dbReference type="GO" id="GO:0032259">
    <property type="term" value="P:methylation"/>
    <property type="evidence" value="ECO:0007669"/>
    <property type="project" value="UniProtKB-KW"/>
</dbReference>
<gene>
    <name evidence="5" type="ORF">DMP05_03450</name>
</gene>
<evidence type="ECO:0000256" key="3">
    <source>
        <dbReference type="RuleBase" id="RU362026"/>
    </source>
</evidence>
<sequence length="342" mass="37221">MPCIVADIFFCNFAGCSALASIECSSWDTSSVTGMAGMFFCCLLLSAADVSSWDVSRVTSCDCMFAGCRVLKPTGSFWFHLGNDCVNGNLALIPARVAIRLTDEVGFTLHNQIAWNKLTAAPGAAEGKLCSLWEPIFFFSKEPQGYFYDAGAAFELPRKARKIIQGVAVSAAGMSDARYRRKVERSTKLSDSEKSNAYAALDKMLHLVECGKVSDFSMVLRRGIRTAHRNSTGLSAGEKELAENGLHFIKFKRNSALVSDVWNVFPEDEHSGEYHYAPFPEDLVKNPIALTCPEGGIVLDPFVGTGTTCRVAQEMGYKSVGIESPAVYMKLAREGCNGNASF</sequence>
<dbReference type="GO" id="GO:0003677">
    <property type="term" value="F:DNA binding"/>
    <property type="evidence" value="ECO:0007669"/>
    <property type="project" value="InterPro"/>
</dbReference>
<dbReference type="Proteomes" id="UP000271472">
    <property type="component" value="Unassembled WGS sequence"/>
</dbReference>
<accession>A0A3N0II54</accession>
<dbReference type="RefSeq" id="WP_123219166.1">
    <property type="nucleotide sequence ID" value="NZ_JACHYQ010000001.1"/>
</dbReference>
<dbReference type="NCBIfam" id="TIGR02167">
    <property type="entry name" value="Liste_lipo_26"/>
    <property type="match status" value="2"/>
</dbReference>
<dbReference type="InterPro" id="IPR029063">
    <property type="entry name" value="SAM-dependent_MTases_sf"/>
</dbReference>
<protein>
    <recommendedName>
        <fullName evidence="3">Methyltransferase</fullName>
        <ecNumber evidence="3">2.1.1.-</ecNumber>
    </recommendedName>
</protein>
<keyword evidence="1 5" id="KW-0489">Methyltransferase</keyword>
<dbReference type="GeneID" id="98662235"/>
<dbReference type="InterPro" id="IPR002941">
    <property type="entry name" value="DNA_methylase_N4/N6"/>
</dbReference>
<dbReference type="PRINTS" id="PR00508">
    <property type="entry name" value="S21N4MTFRASE"/>
</dbReference>
<dbReference type="Gene3D" id="3.40.50.150">
    <property type="entry name" value="Vaccinia Virus protein VP39"/>
    <property type="match status" value="1"/>
</dbReference>
<comment type="similarity">
    <text evidence="3">Belongs to the N(4)/N(6)-methyltransferase family.</text>
</comment>
<dbReference type="InterPro" id="IPR011889">
    <property type="entry name" value="Liste_lipo_26"/>
</dbReference>
<comment type="caution">
    <text evidence="5">The sequence shown here is derived from an EMBL/GenBank/DDBJ whole genome shotgun (WGS) entry which is preliminary data.</text>
</comment>
<evidence type="ECO:0000313" key="5">
    <source>
        <dbReference type="EMBL" id="RNM36286.1"/>
    </source>
</evidence>
<dbReference type="Pfam" id="PF01555">
    <property type="entry name" value="N6_N4_Mtase"/>
    <property type="match status" value="1"/>
</dbReference>
<dbReference type="AlphaFoldDB" id="A0A3N0II54"/>
<dbReference type="OrthoDB" id="9773060at2"/>
<proteinExistence type="inferred from homology"/>
<evidence type="ECO:0000313" key="6">
    <source>
        <dbReference type="Proteomes" id="UP000271472"/>
    </source>
</evidence>
<evidence type="ECO:0000256" key="2">
    <source>
        <dbReference type="ARBA" id="ARBA00022679"/>
    </source>
</evidence>
<reference evidence="6" key="1">
    <citation type="submission" date="2018-05" db="EMBL/GenBank/DDBJ databases">
        <title>Genome Sequencing of selected type strains of the family Eggerthellaceae.</title>
        <authorList>
            <person name="Danylec N."/>
            <person name="Stoll D.A."/>
            <person name="Doetsch A."/>
            <person name="Huch M."/>
        </authorList>
    </citation>
    <scope>NUCLEOTIDE SEQUENCE [LARGE SCALE GENOMIC DNA]</scope>
    <source>
        <strain evidence="6">DSM 22006</strain>
    </source>
</reference>
<keyword evidence="6" id="KW-1185">Reference proteome</keyword>
<dbReference type="EMBL" id="QIBZ01000004">
    <property type="protein sequence ID" value="RNM36286.1"/>
    <property type="molecule type" value="Genomic_DNA"/>
</dbReference>
<name>A0A3N0II54_9ACTN</name>
<evidence type="ECO:0000256" key="1">
    <source>
        <dbReference type="ARBA" id="ARBA00022603"/>
    </source>
</evidence>
<dbReference type="EC" id="2.1.1.-" evidence="3"/>
<organism evidence="5 6">
    <name type="scientific">Slackia isoflavoniconvertens</name>
    <dbReference type="NCBI Taxonomy" id="572010"/>
    <lineage>
        <taxon>Bacteria</taxon>
        <taxon>Bacillati</taxon>
        <taxon>Actinomycetota</taxon>
        <taxon>Coriobacteriia</taxon>
        <taxon>Eggerthellales</taxon>
        <taxon>Eggerthellaceae</taxon>
        <taxon>Slackia</taxon>
    </lineage>
</organism>
<dbReference type="GO" id="GO:0008170">
    <property type="term" value="F:N-methyltransferase activity"/>
    <property type="evidence" value="ECO:0007669"/>
    <property type="project" value="InterPro"/>
</dbReference>
<feature type="domain" description="DNA methylase N-4/N-6" evidence="4">
    <location>
        <begin position="69"/>
        <end position="333"/>
    </location>
</feature>